<evidence type="ECO:0000313" key="1">
    <source>
        <dbReference type="EMBL" id="ABD32517.2"/>
    </source>
</evidence>
<organism evidence="1">
    <name type="scientific">Medicago truncatula</name>
    <name type="common">Barrel medic</name>
    <name type="synonym">Medicago tribuloides</name>
    <dbReference type="NCBI Taxonomy" id="3880"/>
    <lineage>
        <taxon>Eukaryota</taxon>
        <taxon>Viridiplantae</taxon>
        <taxon>Streptophyta</taxon>
        <taxon>Embryophyta</taxon>
        <taxon>Tracheophyta</taxon>
        <taxon>Spermatophyta</taxon>
        <taxon>Magnoliopsida</taxon>
        <taxon>eudicotyledons</taxon>
        <taxon>Gunneridae</taxon>
        <taxon>Pentapetalae</taxon>
        <taxon>rosids</taxon>
        <taxon>fabids</taxon>
        <taxon>Fabales</taxon>
        <taxon>Fabaceae</taxon>
        <taxon>Papilionoideae</taxon>
        <taxon>50 kb inversion clade</taxon>
        <taxon>NPAAA clade</taxon>
        <taxon>Hologalegina</taxon>
        <taxon>IRL clade</taxon>
        <taxon>Trifolieae</taxon>
        <taxon>Medicago</taxon>
    </lineage>
</organism>
<dbReference type="EMBL" id="AC147482">
    <property type="protein sequence ID" value="ABD32517.2"/>
    <property type="molecule type" value="Genomic_DNA"/>
</dbReference>
<accession>Q2HW97</accession>
<reference evidence="1" key="2">
    <citation type="submission" date="2007-03" db="EMBL/GenBank/DDBJ databases">
        <authorList>
            <consortium name="The International Medicago Genome Annotation Group"/>
        </authorList>
    </citation>
    <scope>NUCLEOTIDE SEQUENCE</scope>
</reference>
<gene>
    <name evidence="1" type="ORF">MtrDRAFT_AC147482g50v2</name>
</gene>
<dbReference type="AlphaFoldDB" id="Q2HW97"/>
<protein>
    <submittedName>
        <fullName evidence="1">Uncharacterized protein</fullName>
    </submittedName>
</protein>
<name>Q2HW97_MEDTR</name>
<reference evidence="1" key="1">
    <citation type="submission" date="2004-11" db="EMBL/GenBank/DDBJ databases">
        <authorList>
            <person name="Town C.D."/>
        </authorList>
    </citation>
    <scope>NUCLEOTIDE SEQUENCE</scope>
</reference>
<sequence length="59" mass="6599">MVVVIKDIYVSPWISRGGATTRRPPALARTQSILSLYLAQPNSPLIHLKKIGKCYIDTF</sequence>
<proteinExistence type="predicted"/>